<organism evidence="1 2">
    <name type="scientific">Artomyces pyxidatus</name>
    <dbReference type="NCBI Taxonomy" id="48021"/>
    <lineage>
        <taxon>Eukaryota</taxon>
        <taxon>Fungi</taxon>
        <taxon>Dikarya</taxon>
        <taxon>Basidiomycota</taxon>
        <taxon>Agaricomycotina</taxon>
        <taxon>Agaricomycetes</taxon>
        <taxon>Russulales</taxon>
        <taxon>Auriscalpiaceae</taxon>
        <taxon>Artomyces</taxon>
    </lineage>
</organism>
<protein>
    <submittedName>
        <fullName evidence="1">Uncharacterized protein</fullName>
    </submittedName>
</protein>
<dbReference type="Proteomes" id="UP000814140">
    <property type="component" value="Unassembled WGS sequence"/>
</dbReference>
<evidence type="ECO:0000313" key="1">
    <source>
        <dbReference type="EMBL" id="KAI0062422.1"/>
    </source>
</evidence>
<evidence type="ECO:0000313" key="2">
    <source>
        <dbReference type="Proteomes" id="UP000814140"/>
    </source>
</evidence>
<reference evidence="1" key="2">
    <citation type="journal article" date="2022" name="New Phytol.">
        <title>Evolutionary transition to the ectomycorrhizal habit in the genomes of a hyperdiverse lineage of mushroom-forming fungi.</title>
        <authorList>
            <person name="Looney B."/>
            <person name="Miyauchi S."/>
            <person name="Morin E."/>
            <person name="Drula E."/>
            <person name="Courty P.E."/>
            <person name="Kohler A."/>
            <person name="Kuo A."/>
            <person name="LaButti K."/>
            <person name="Pangilinan J."/>
            <person name="Lipzen A."/>
            <person name="Riley R."/>
            <person name="Andreopoulos W."/>
            <person name="He G."/>
            <person name="Johnson J."/>
            <person name="Nolan M."/>
            <person name="Tritt A."/>
            <person name="Barry K.W."/>
            <person name="Grigoriev I.V."/>
            <person name="Nagy L.G."/>
            <person name="Hibbett D."/>
            <person name="Henrissat B."/>
            <person name="Matheny P.B."/>
            <person name="Labbe J."/>
            <person name="Martin F.M."/>
        </authorList>
    </citation>
    <scope>NUCLEOTIDE SEQUENCE</scope>
    <source>
        <strain evidence="1">HHB10654</strain>
    </source>
</reference>
<proteinExistence type="predicted"/>
<reference evidence="1" key="1">
    <citation type="submission" date="2021-03" db="EMBL/GenBank/DDBJ databases">
        <authorList>
            <consortium name="DOE Joint Genome Institute"/>
            <person name="Ahrendt S."/>
            <person name="Looney B.P."/>
            <person name="Miyauchi S."/>
            <person name="Morin E."/>
            <person name="Drula E."/>
            <person name="Courty P.E."/>
            <person name="Chicoki N."/>
            <person name="Fauchery L."/>
            <person name="Kohler A."/>
            <person name="Kuo A."/>
            <person name="Labutti K."/>
            <person name="Pangilinan J."/>
            <person name="Lipzen A."/>
            <person name="Riley R."/>
            <person name="Andreopoulos W."/>
            <person name="He G."/>
            <person name="Johnson J."/>
            <person name="Barry K.W."/>
            <person name="Grigoriev I.V."/>
            <person name="Nagy L."/>
            <person name="Hibbett D."/>
            <person name="Henrissat B."/>
            <person name="Matheny P.B."/>
            <person name="Labbe J."/>
            <person name="Martin F."/>
        </authorList>
    </citation>
    <scope>NUCLEOTIDE SEQUENCE</scope>
    <source>
        <strain evidence="1">HHB10654</strain>
    </source>
</reference>
<keyword evidence="2" id="KW-1185">Reference proteome</keyword>
<sequence>MRRDWQRTVAARIHLRASTSVREPSAALVRRKAGQIKTKAMSFDAKLIRVAFDDGEERLQVLGMRCVSYDVEIQQKIMEAMLQE</sequence>
<gene>
    <name evidence="1" type="ORF">BV25DRAFT_1825407</name>
</gene>
<name>A0ACB8T1S2_9AGAM</name>
<dbReference type="EMBL" id="MU277207">
    <property type="protein sequence ID" value="KAI0062422.1"/>
    <property type="molecule type" value="Genomic_DNA"/>
</dbReference>
<accession>A0ACB8T1S2</accession>
<comment type="caution">
    <text evidence="1">The sequence shown here is derived from an EMBL/GenBank/DDBJ whole genome shotgun (WGS) entry which is preliminary data.</text>
</comment>